<name>A0A226BWK4_9FIRM</name>
<protein>
    <recommendedName>
        <fullName evidence="1">Polymerase/histidinol phosphatase N-terminal domain-containing protein</fullName>
    </recommendedName>
</protein>
<dbReference type="Pfam" id="PF02811">
    <property type="entry name" value="PHP"/>
    <property type="match status" value="1"/>
</dbReference>
<dbReference type="OrthoDB" id="9801679at2"/>
<keyword evidence="3" id="KW-1185">Reference proteome</keyword>
<organism evidence="2 3">
    <name type="scientific">Natranaerobius trueperi</name>
    <dbReference type="NCBI Taxonomy" id="759412"/>
    <lineage>
        <taxon>Bacteria</taxon>
        <taxon>Bacillati</taxon>
        <taxon>Bacillota</taxon>
        <taxon>Clostridia</taxon>
        <taxon>Natranaerobiales</taxon>
        <taxon>Natranaerobiaceae</taxon>
        <taxon>Natranaerobius</taxon>
    </lineage>
</organism>
<evidence type="ECO:0000313" key="2">
    <source>
        <dbReference type="EMBL" id="OWZ83345.1"/>
    </source>
</evidence>
<dbReference type="NCBIfam" id="NF038032">
    <property type="entry name" value="CehA_McbA_metalo"/>
    <property type="match status" value="1"/>
</dbReference>
<proteinExistence type="predicted"/>
<reference evidence="2 3" key="1">
    <citation type="submission" date="2017-06" db="EMBL/GenBank/DDBJ databases">
        <title>Draft Genome Sequence of Natranaerobius trueperi halophilic, alkalithermophilic bacteria from soda lakes.</title>
        <authorList>
            <person name="Zhao B."/>
        </authorList>
    </citation>
    <scope>NUCLEOTIDE SEQUENCE [LARGE SCALE GENOMIC DNA]</scope>
    <source>
        <strain evidence="2 3">DSM 18760</strain>
    </source>
</reference>
<dbReference type="Gene3D" id="3.20.20.140">
    <property type="entry name" value="Metal-dependent hydrolases"/>
    <property type="match status" value="1"/>
</dbReference>
<dbReference type="InterPro" id="IPR004013">
    <property type="entry name" value="PHP_dom"/>
</dbReference>
<dbReference type="PANTHER" id="PTHR42924:SF3">
    <property type="entry name" value="POLYMERASE_HISTIDINOL PHOSPHATASE N-TERMINAL DOMAIN-CONTAINING PROTEIN"/>
    <property type="match status" value="1"/>
</dbReference>
<gene>
    <name evidence="2" type="ORF">CDO51_08995</name>
</gene>
<sequence>MYIYKGNIHIHTKYSDGTSSIEEIAKIAKKNNLDFIIINDHRHLLGKQRGLEGFYHDVLVLIGSEINLSKNHYLAIGIDEEIMRNEENPQEVIDEVNRQGGLGFIAHPFEKGSPLISNNKTYQWTDWDVAGFTGMEISNYSSQWRDGVRTTLQGLYANFINDQAYFNFPSKKAFDKWLELTKEKQVVGIVGSDAHAPILSKFYFSITVLSYNYLFKSANNYLYLKEPLAEDFVTAKKQVLNALKKGNLYISHDRKKQGDGLLTFLKDMSYKYIPGDRVKPGNYSLICQFKNNVPTKLRLKLYKDGIKIKEYPFPFREKIDFSYGTYHLVISRPNEDNWIILNPFYVWD</sequence>
<dbReference type="InterPro" id="IPR016195">
    <property type="entry name" value="Pol/histidinol_Pase-like"/>
</dbReference>
<evidence type="ECO:0000259" key="1">
    <source>
        <dbReference type="SMART" id="SM00481"/>
    </source>
</evidence>
<dbReference type="RefSeq" id="WP_089023943.1">
    <property type="nucleotide sequence ID" value="NZ_NIQC01000020.1"/>
</dbReference>
<dbReference type="AlphaFoldDB" id="A0A226BWK4"/>
<dbReference type="CDD" id="cd07432">
    <property type="entry name" value="PHP_HisPPase"/>
    <property type="match status" value="1"/>
</dbReference>
<feature type="domain" description="Polymerase/histidinol phosphatase N-terminal" evidence="1">
    <location>
        <begin position="6"/>
        <end position="70"/>
    </location>
</feature>
<dbReference type="InterPro" id="IPR052018">
    <property type="entry name" value="PHP_domain"/>
</dbReference>
<dbReference type="InterPro" id="IPR003141">
    <property type="entry name" value="Pol/His_phosphatase_N"/>
</dbReference>
<accession>A0A226BWK4</accession>
<dbReference type="SMART" id="SM00481">
    <property type="entry name" value="POLIIIAc"/>
    <property type="match status" value="1"/>
</dbReference>
<dbReference type="Proteomes" id="UP000214588">
    <property type="component" value="Unassembled WGS sequence"/>
</dbReference>
<evidence type="ECO:0000313" key="3">
    <source>
        <dbReference type="Proteomes" id="UP000214588"/>
    </source>
</evidence>
<dbReference type="PANTHER" id="PTHR42924">
    <property type="entry name" value="EXONUCLEASE"/>
    <property type="match status" value="1"/>
</dbReference>
<dbReference type="EMBL" id="NIQC01000020">
    <property type="protein sequence ID" value="OWZ83345.1"/>
    <property type="molecule type" value="Genomic_DNA"/>
</dbReference>
<dbReference type="GO" id="GO:0035312">
    <property type="term" value="F:5'-3' DNA exonuclease activity"/>
    <property type="evidence" value="ECO:0007669"/>
    <property type="project" value="TreeGrafter"/>
</dbReference>
<dbReference type="GO" id="GO:0004534">
    <property type="term" value="F:5'-3' RNA exonuclease activity"/>
    <property type="evidence" value="ECO:0007669"/>
    <property type="project" value="TreeGrafter"/>
</dbReference>
<comment type="caution">
    <text evidence="2">The sequence shown here is derived from an EMBL/GenBank/DDBJ whole genome shotgun (WGS) entry which is preliminary data.</text>
</comment>
<dbReference type="SUPFAM" id="SSF89550">
    <property type="entry name" value="PHP domain-like"/>
    <property type="match status" value="1"/>
</dbReference>